<evidence type="ECO:0000313" key="11">
    <source>
        <dbReference type="EMBL" id="GHE54531.1"/>
    </source>
</evidence>
<dbReference type="Gene3D" id="3.30.300.50">
    <property type="match status" value="2"/>
</dbReference>
<evidence type="ECO:0000256" key="5">
    <source>
        <dbReference type="ARBA" id="ARBA00022825"/>
    </source>
</evidence>
<keyword evidence="3 9" id="KW-0732">Signal</keyword>
<feature type="disulfide bond" evidence="8">
    <location>
        <begin position="226"/>
        <end position="246"/>
    </location>
</feature>
<evidence type="ECO:0000256" key="2">
    <source>
        <dbReference type="ARBA" id="ARBA00022670"/>
    </source>
</evidence>
<dbReference type="SUPFAM" id="SSF50494">
    <property type="entry name" value="Trypsin-like serine proteases"/>
    <property type="match status" value="1"/>
</dbReference>
<proteinExistence type="inferred from homology"/>
<keyword evidence="6" id="KW-0865">Zymogen</keyword>
<keyword evidence="4" id="KW-0378">Hydrolase</keyword>
<dbReference type="EMBL" id="BNBC01000001">
    <property type="protein sequence ID" value="GHE54531.1"/>
    <property type="molecule type" value="Genomic_DNA"/>
</dbReference>
<gene>
    <name evidence="11" type="ORF">GCM10014715_04410</name>
</gene>
<evidence type="ECO:0000256" key="9">
    <source>
        <dbReference type="SAM" id="SignalP"/>
    </source>
</evidence>
<feature type="chain" id="PRO_5036951534" description="Peptidase S1A alpha-lytic prodomain domain-containing protein" evidence="9">
    <location>
        <begin position="31"/>
        <end position="297"/>
    </location>
</feature>
<sequence length="297" mass="30457">MLQRHTRAACAAVVATGALVLTGLSGTANAGTGAPDTQAGPAAQSAARTLHTADTPAAVLRAMQRDLGIDRRQAEQRLANEAEAGATAGRLRGALGADFAGAWVSGAESGTLTVATTDAADASAIRARGAEPTVVRHSLAALDAAKAGLDRAARHTPTADAPAWYVDVLTNRVVIEAVRPAAAQALVKAAGVDRGLVRVKKTAERPRPLYDLRGGEAYYINGNTRCSIGFPITRGTQQGFATAGHCGRPGSTTTGSNQVSQGTFQASVFPGNDMAWVAVNSSWTATLTSTRTGRTSR</sequence>
<dbReference type="InterPro" id="IPR004236">
    <property type="entry name" value="Pept_S1_alpha_lytic"/>
</dbReference>
<evidence type="ECO:0000256" key="8">
    <source>
        <dbReference type="PIRSR" id="PIRSR001134-2"/>
    </source>
</evidence>
<keyword evidence="5" id="KW-0720">Serine protease</keyword>
<evidence type="ECO:0000256" key="4">
    <source>
        <dbReference type="ARBA" id="ARBA00022801"/>
    </source>
</evidence>
<dbReference type="PIRSF" id="PIRSF001134">
    <property type="entry name" value="Streptogrisin"/>
    <property type="match status" value="1"/>
</dbReference>
<dbReference type="InterPro" id="IPR001316">
    <property type="entry name" value="Pept_S1A_streptogrisin"/>
</dbReference>
<dbReference type="InterPro" id="IPR035070">
    <property type="entry name" value="Streptogrisin_prodomain"/>
</dbReference>
<dbReference type="Gene3D" id="2.40.10.10">
    <property type="entry name" value="Trypsin-like serine proteases"/>
    <property type="match status" value="1"/>
</dbReference>
<name>A0A918ZJC2_9ACTN</name>
<reference evidence="11" key="2">
    <citation type="submission" date="2020-09" db="EMBL/GenBank/DDBJ databases">
        <authorList>
            <person name="Sun Q."/>
            <person name="Ohkuma M."/>
        </authorList>
    </citation>
    <scope>NUCLEOTIDE SEQUENCE</scope>
    <source>
        <strain evidence="11">JCM 3302</strain>
    </source>
</reference>
<keyword evidence="7 8" id="KW-1015">Disulfide bond</keyword>
<feature type="domain" description="Peptidase S1A alpha-lytic prodomain" evidence="10">
    <location>
        <begin position="137"/>
        <end position="193"/>
    </location>
</feature>
<evidence type="ECO:0000256" key="3">
    <source>
        <dbReference type="ARBA" id="ARBA00022729"/>
    </source>
</evidence>
<keyword evidence="2" id="KW-0645">Protease</keyword>
<accession>A0A918ZJC2</accession>
<protein>
    <recommendedName>
        <fullName evidence="10">Peptidase S1A alpha-lytic prodomain domain-containing protein</fullName>
    </recommendedName>
</protein>
<evidence type="ECO:0000313" key="12">
    <source>
        <dbReference type="Proteomes" id="UP000641386"/>
    </source>
</evidence>
<comment type="caution">
    <text evidence="11">The sequence shown here is derived from an EMBL/GenBank/DDBJ whole genome shotgun (WGS) entry which is preliminary data.</text>
</comment>
<dbReference type="GO" id="GO:0005576">
    <property type="term" value="C:extracellular region"/>
    <property type="evidence" value="ECO:0007669"/>
    <property type="project" value="InterPro"/>
</dbReference>
<dbReference type="InterPro" id="IPR009003">
    <property type="entry name" value="Peptidase_S1_PA"/>
</dbReference>
<dbReference type="InterPro" id="IPR043504">
    <property type="entry name" value="Peptidase_S1_PA_chymotrypsin"/>
</dbReference>
<organism evidence="11 12">
    <name type="scientific">Streptomyces spiralis</name>
    <dbReference type="NCBI Taxonomy" id="66376"/>
    <lineage>
        <taxon>Bacteria</taxon>
        <taxon>Bacillati</taxon>
        <taxon>Actinomycetota</taxon>
        <taxon>Actinomycetes</taxon>
        <taxon>Kitasatosporales</taxon>
        <taxon>Streptomycetaceae</taxon>
        <taxon>Streptomyces</taxon>
    </lineage>
</organism>
<evidence type="ECO:0000256" key="1">
    <source>
        <dbReference type="ARBA" id="ARBA00007664"/>
    </source>
</evidence>
<comment type="similarity">
    <text evidence="1">Belongs to the peptidase S1 family.</text>
</comment>
<evidence type="ECO:0000256" key="6">
    <source>
        <dbReference type="ARBA" id="ARBA00023145"/>
    </source>
</evidence>
<dbReference type="InterPro" id="IPR037295">
    <property type="entry name" value="Alpha-lytic_protease_prodomain"/>
</dbReference>
<evidence type="ECO:0000256" key="7">
    <source>
        <dbReference type="ARBA" id="ARBA00023157"/>
    </source>
</evidence>
<dbReference type="AlphaFoldDB" id="A0A918ZJC2"/>
<reference evidence="11" key="1">
    <citation type="journal article" date="2014" name="Int. J. Syst. Evol. Microbiol.">
        <title>Complete genome sequence of Corynebacterium casei LMG S-19264T (=DSM 44701T), isolated from a smear-ripened cheese.</title>
        <authorList>
            <consortium name="US DOE Joint Genome Institute (JGI-PGF)"/>
            <person name="Walter F."/>
            <person name="Albersmeier A."/>
            <person name="Kalinowski J."/>
            <person name="Ruckert C."/>
        </authorList>
    </citation>
    <scope>NUCLEOTIDE SEQUENCE</scope>
    <source>
        <strain evidence="11">JCM 3302</strain>
    </source>
</reference>
<dbReference type="GO" id="GO:0004252">
    <property type="term" value="F:serine-type endopeptidase activity"/>
    <property type="evidence" value="ECO:0007669"/>
    <property type="project" value="InterPro"/>
</dbReference>
<keyword evidence="12" id="KW-1185">Reference proteome</keyword>
<dbReference type="SUPFAM" id="SSF54806">
    <property type="entry name" value="Alpha-lytic protease prodomain"/>
    <property type="match status" value="1"/>
</dbReference>
<dbReference type="Pfam" id="PF02983">
    <property type="entry name" value="Pro_Al_protease"/>
    <property type="match status" value="1"/>
</dbReference>
<dbReference type="GO" id="GO:0006508">
    <property type="term" value="P:proteolysis"/>
    <property type="evidence" value="ECO:0007669"/>
    <property type="project" value="UniProtKB-KW"/>
</dbReference>
<dbReference type="Proteomes" id="UP000641386">
    <property type="component" value="Unassembled WGS sequence"/>
</dbReference>
<feature type="signal peptide" evidence="9">
    <location>
        <begin position="1"/>
        <end position="30"/>
    </location>
</feature>
<evidence type="ECO:0000259" key="10">
    <source>
        <dbReference type="Pfam" id="PF02983"/>
    </source>
</evidence>